<feature type="binding site" evidence="14">
    <location>
        <position position="339"/>
    </location>
    <ligand>
        <name>Na(+)</name>
        <dbReference type="ChEBI" id="CHEBI:29101"/>
        <label>1</label>
    </ligand>
</feature>
<dbReference type="GO" id="GO:0005886">
    <property type="term" value="C:plasma membrane"/>
    <property type="evidence" value="ECO:0007669"/>
    <property type="project" value="TreeGrafter"/>
</dbReference>
<evidence type="ECO:0000256" key="14">
    <source>
        <dbReference type="PIRSR" id="PIRSR600175-1"/>
    </source>
</evidence>
<feature type="transmembrane region" description="Helical" evidence="18">
    <location>
        <begin position="328"/>
        <end position="352"/>
    </location>
</feature>
<feature type="transmembrane region" description="Helical" evidence="18">
    <location>
        <begin position="429"/>
        <end position="451"/>
    </location>
</feature>
<evidence type="ECO:0000256" key="16">
    <source>
        <dbReference type="RuleBase" id="RU003732"/>
    </source>
</evidence>
<keyword evidence="11" id="KW-0325">Glycoprotein</keyword>
<dbReference type="InterPro" id="IPR037272">
    <property type="entry name" value="SNS_sf"/>
</dbReference>
<sequence length="677" mass="75970">MPEIATISYPESKKNDEANSSHGNGNGVVQLNASQPENAAQNRPEWLELAESSNFLCHVFQCPLVNQLNASQPENAAQNRPEWSNKLEFLMSCISMSVGLGNVWRFPFTAYENGGGAFLIPYLIVLFVIGRPLYYLEMALGQFTSRSSVKIWEVSPLFKGIGIGQLVGTTSVVSYYVSLIALTLHYIFASFASELPWATCKDNWADNCVDSSLVVNEMRDSNSTSGQKVSSSQIYFLDIVLKEKDSIDDGIGAPDWKLTLWLLLAWVVIFLVLVRGVKSSGKVAYFLAIFPYVVLIIILVRALTLEGAVDGVIFFIKPQWGELLNPKVWYSATTQLFSSLSVGMGSIIMFSSYNNFHHNIYRDAMIVTTLDTFTSLLGGMTIFSILGNLAHNLGIEDISKVVKSGTGLAFISYPDAIAKFDIVPQLFSVLFFFMLFVLGVGSAVALHGAIITAFWDAFPKRKYWHLALILSTIGFCTGLVYITPGGQWILDLVDHYGGTFLIYVLAIIEMVAIFWIYGLDNWCNDIEFMVQRRVGLYWRLCWGLITPLFMIAVFIYSLVEYKWPTYSGQQYPGEALICGIFVFIFGILQVLIWAVWTVTGHSTKESVWGKITKAAKPSSQWGPCTEHTRKAWLKYKEEAKSRRDDIIYAKNHSSIVRKLCVLFGMYDDFIRLDSTRL</sequence>
<evidence type="ECO:0000256" key="17">
    <source>
        <dbReference type="SAM" id="MobiDB-lite"/>
    </source>
</evidence>
<evidence type="ECO:0000256" key="11">
    <source>
        <dbReference type="ARBA" id="ARBA00023180"/>
    </source>
</evidence>
<feature type="transmembrane region" description="Helical" evidence="18">
    <location>
        <begin position="116"/>
        <end position="136"/>
    </location>
</feature>
<dbReference type="SUPFAM" id="SSF161070">
    <property type="entry name" value="SNF-like"/>
    <property type="match status" value="1"/>
</dbReference>
<comment type="subcellular location">
    <subcellularLocation>
        <location evidence="1">Membrane</location>
        <topology evidence="1">Multi-pass membrane protein</topology>
    </subcellularLocation>
</comment>
<dbReference type="PANTHER" id="PTHR11616">
    <property type="entry name" value="SODIUM/CHLORIDE DEPENDENT TRANSPORTER"/>
    <property type="match status" value="1"/>
</dbReference>
<evidence type="ECO:0000256" key="5">
    <source>
        <dbReference type="ARBA" id="ARBA00022847"/>
    </source>
</evidence>
<feature type="transmembrane region" description="Helical" evidence="18">
    <location>
        <begin position="289"/>
        <end position="316"/>
    </location>
</feature>
<feature type="transmembrane region" description="Helical" evidence="18">
    <location>
        <begin position="495"/>
        <end position="519"/>
    </location>
</feature>
<reference evidence="19" key="1">
    <citation type="submission" date="2003-06" db="EMBL/GenBank/DDBJ databases">
        <title>Cloning and characterization of new nutrient amino acid transporter (AeAAT1) from midgut of mosquito larvae.</title>
        <authorList>
            <person name="Boudko D.Y."/>
            <person name="Kohn A.B."/>
            <person name="Meleshkevitch E.A."/>
            <person name="Dasher M.K."/>
            <person name="Stevens B.R."/>
            <person name="Harvey W.R."/>
        </authorList>
    </citation>
    <scope>NUCLEOTIDE SEQUENCE</scope>
</reference>
<dbReference type="InterPro" id="IPR000175">
    <property type="entry name" value="Na/ntran_symport"/>
</dbReference>
<feature type="transmembrane region" description="Helical" evidence="18">
    <location>
        <begin position="157"/>
        <end position="188"/>
    </location>
</feature>
<evidence type="ECO:0000256" key="1">
    <source>
        <dbReference type="ARBA" id="ARBA00004141"/>
    </source>
</evidence>
<feature type="transmembrane region" description="Helical" evidence="18">
    <location>
        <begin position="571"/>
        <end position="596"/>
    </location>
</feature>
<feature type="region of interest" description="Disordered" evidence="17">
    <location>
        <begin position="1"/>
        <end position="30"/>
    </location>
</feature>
<comment type="function">
    <text evidence="13">Unusual broad substrate spectrum amino acid:sodium cotransporter that promotes absorption of the D isomers of essential amino acids. Neutral amino acids are the preferred substrates, especially methionine and phenylalanine.</text>
</comment>
<dbReference type="PROSITE" id="PS00610">
    <property type="entry name" value="NA_NEUROTRAN_SYMP_1"/>
    <property type="match status" value="1"/>
</dbReference>
<dbReference type="GO" id="GO:0046872">
    <property type="term" value="F:metal ion binding"/>
    <property type="evidence" value="ECO:0007669"/>
    <property type="project" value="UniProtKB-KW"/>
</dbReference>
<dbReference type="AlphaFoldDB" id="Q6VS78"/>
<dbReference type="GO" id="GO:0015179">
    <property type="term" value="F:L-amino acid transmembrane transporter activity"/>
    <property type="evidence" value="ECO:0007669"/>
    <property type="project" value="TreeGrafter"/>
</dbReference>
<dbReference type="EMBL" id="AY330296">
    <property type="protein sequence ID" value="AAR08269.1"/>
    <property type="molecule type" value="mRNA"/>
</dbReference>
<evidence type="ECO:0000313" key="19">
    <source>
        <dbReference type="EMBL" id="AAR08269.1"/>
    </source>
</evidence>
<evidence type="ECO:0000256" key="4">
    <source>
        <dbReference type="ARBA" id="ARBA00022692"/>
    </source>
</evidence>
<evidence type="ECO:0000256" key="8">
    <source>
        <dbReference type="ARBA" id="ARBA00023053"/>
    </source>
</evidence>
<evidence type="ECO:0000256" key="9">
    <source>
        <dbReference type="ARBA" id="ARBA00023065"/>
    </source>
</evidence>
<dbReference type="PROSITE" id="PS50267">
    <property type="entry name" value="NA_NEUROTRAN_SYMP_3"/>
    <property type="match status" value="1"/>
</dbReference>
<proteinExistence type="evidence at transcript level"/>
<evidence type="ECO:0000256" key="12">
    <source>
        <dbReference type="ARBA" id="ARBA00023201"/>
    </source>
</evidence>
<accession>Q6VS78</accession>
<evidence type="ECO:0000256" key="13">
    <source>
        <dbReference type="ARBA" id="ARBA00037785"/>
    </source>
</evidence>
<feature type="binding site" evidence="14">
    <location>
        <position position="438"/>
    </location>
    <ligand>
        <name>Na(+)</name>
        <dbReference type="ChEBI" id="CHEBI:29101"/>
        <label>1</label>
    </ligand>
</feature>
<evidence type="ECO:0000256" key="6">
    <source>
        <dbReference type="ARBA" id="ARBA00022970"/>
    </source>
</evidence>
<keyword evidence="15" id="KW-1015">Disulfide bond</keyword>
<evidence type="ECO:0000256" key="3">
    <source>
        <dbReference type="ARBA" id="ARBA00022448"/>
    </source>
</evidence>
<feature type="disulfide bond" evidence="15">
    <location>
        <begin position="200"/>
        <end position="208"/>
    </location>
</feature>
<feature type="binding site" evidence="14">
    <location>
        <position position="442"/>
    </location>
    <ligand>
        <name>Na(+)</name>
        <dbReference type="ChEBI" id="CHEBI:29101"/>
        <label>1</label>
    </ligand>
</feature>
<feature type="transmembrane region" description="Helical" evidence="18">
    <location>
        <begin position="258"/>
        <end position="277"/>
    </location>
</feature>
<organism evidence="19">
    <name type="scientific">Aedes aegypti</name>
    <name type="common">Yellowfever mosquito</name>
    <name type="synonym">Culex aegypti</name>
    <dbReference type="NCBI Taxonomy" id="7159"/>
    <lineage>
        <taxon>Eukaryota</taxon>
        <taxon>Metazoa</taxon>
        <taxon>Ecdysozoa</taxon>
        <taxon>Arthropoda</taxon>
        <taxon>Hexapoda</taxon>
        <taxon>Insecta</taxon>
        <taxon>Pterygota</taxon>
        <taxon>Neoptera</taxon>
        <taxon>Endopterygota</taxon>
        <taxon>Diptera</taxon>
        <taxon>Nematocera</taxon>
        <taxon>Culicoidea</taxon>
        <taxon>Culicidae</taxon>
        <taxon>Culicinae</taxon>
        <taxon>Aedini</taxon>
        <taxon>Aedes</taxon>
        <taxon>Stegomyia</taxon>
    </lineage>
</organism>
<keyword evidence="8 14" id="KW-0915">Sodium</keyword>
<keyword evidence="14" id="KW-0479">Metal-binding</keyword>
<evidence type="ECO:0000256" key="10">
    <source>
        <dbReference type="ARBA" id="ARBA00023136"/>
    </source>
</evidence>
<feature type="binding site" evidence="14">
    <location>
        <position position="102"/>
    </location>
    <ligand>
        <name>Na(+)</name>
        <dbReference type="ChEBI" id="CHEBI:29101"/>
        <label>1</label>
    </ligand>
</feature>
<evidence type="ECO:0000256" key="15">
    <source>
        <dbReference type="PIRSR" id="PIRSR600175-2"/>
    </source>
</evidence>
<feature type="binding site" evidence="14">
    <location>
        <position position="98"/>
    </location>
    <ligand>
        <name>Na(+)</name>
        <dbReference type="ChEBI" id="CHEBI:29101"/>
        <label>1</label>
    </ligand>
</feature>
<dbReference type="PRINTS" id="PR00176">
    <property type="entry name" value="NANEUSMPORT"/>
</dbReference>
<dbReference type="PANTHER" id="PTHR11616:SF321">
    <property type="entry name" value="SODIUM-DEPENDENT NUTRIENT AMINO ACID TRANSPORTER 1-RELATED"/>
    <property type="match status" value="1"/>
</dbReference>
<keyword evidence="9" id="KW-0406">Ion transport</keyword>
<dbReference type="VEuPathDB" id="VectorBase:AAEL008424"/>
<dbReference type="GO" id="GO:0089718">
    <property type="term" value="P:amino acid import across plasma membrane"/>
    <property type="evidence" value="ECO:0007669"/>
    <property type="project" value="TreeGrafter"/>
</dbReference>
<dbReference type="HOGENOM" id="CLU_006855_9_5_1"/>
<dbReference type="TCDB" id="2.A.22.2.8">
    <property type="family name" value="the neurotransmitter:sodium symporter (nss) family"/>
</dbReference>
<feature type="transmembrane region" description="Helical" evidence="18">
    <location>
        <begin position="540"/>
        <end position="559"/>
    </location>
</feature>
<comment type="similarity">
    <text evidence="2 16">Belongs to the sodium:neurotransmitter symporter (SNF) (TC 2.A.22) family.</text>
</comment>
<keyword evidence="4 16" id="KW-0812">Transmembrane</keyword>
<keyword evidence="7 18" id="KW-1133">Transmembrane helix</keyword>
<feature type="transmembrane region" description="Helical" evidence="18">
    <location>
        <begin position="364"/>
        <end position="386"/>
    </location>
</feature>
<keyword evidence="3 16" id="KW-0813">Transport</keyword>
<dbReference type="CDD" id="cd10324">
    <property type="entry name" value="SLC6sbd"/>
    <property type="match status" value="1"/>
</dbReference>
<feature type="transmembrane region" description="Helical" evidence="18">
    <location>
        <begin position="463"/>
        <end position="483"/>
    </location>
</feature>
<evidence type="ECO:0000256" key="7">
    <source>
        <dbReference type="ARBA" id="ARBA00022989"/>
    </source>
</evidence>
<dbReference type="Pfam" id="PF00209">
    <property type="entry name" value="SNF"/>
    <property type="match status" value="1"/>
</dbReference>
<evidence type="ECO:0000256" key="18">
    <source>
        <dbReference type="SAM" id="Phobius"/>
    </source>
</evidence>
<keyword evidence="10 18" id="KW-0472">Membrane</keyword>
<keyword evidence="6" id="KW-0029">Amino-acid transport</keyword>
<keyword evidence="5 16" id="KW-0769">Symport</keyword>
<dbReference type="GO" id="GO:0005283">
    <property type="term" value="F:amino acid:sodium symporter activity"/>
    <property type="evidence" value="ECO:0007669"/>
    <property type="project" value="TreeGrafter"/>
</dbReference>
<protein>
    <recommendedName>
        <fullName evidence="16">Transporter</fullName>
    </recommendedName>
</protein>
<feature type="compositionally biased region" description="Polar residues" evidence="17">
    <location>
        <begin position="20"/>
        <end position="30"/>
    </location>
</feature>
<evidence type="ECO:0000256" key="2">
    <source>
        <dbReference type="ARBA" id="ARBA00006459"/>
    </source>
</evidence>
<name>Q6VS78_AEDAE</name>
<keyword evidence="12" id="KW-0739">Sodium transport</keyword>